<sequence length="52" mass="6212">WTFWPSDPGVHIWKDMEVLWAGEITSQEYMEDHEKLWKKARKNNSLLPVGAR</sequence>
<dbReference type="EMBL" id="UINC01118055">
    <property type="protein sequence ID" value="SVC90924.1"/>
    <property type="molecule type" value="Genomic_DNA"/>
</dbReference>
<protein>
    <submittedName>
        <fullName evidence="1">Uncharacterized protein</fullName>
    </submittedName>
</protein>
<gene>
    <name evidence="1" type="ORF">METZ01_LOCUS343778</name>
</gene>
<organism evidence="1">
    <name type="scientific">marine metagenome</name>
    <dbReference type="NCBI Taxonomy" id="408172"/>
    <lineage>
        <taxon>unclassified sequences</taxon>
        <taxon>metagenomes</taxon>
        <taxon>ecological metagenomes</taxon>
    </lineage>
</organism>
<proteinExistence type="predicted"/>
<name>A0A382QZK2_9ZZZZ</name>
<evidence type="ECO:0000313" key="1">
    <source>
        <dbReference type="EMBL" id="SVC90924.1"/>
    </source>
</evidence>
<dbReference type="AlphaFoldDB" id="A0A382QZK2"/>
<accession>A0A382QZK2</accession>
<feature type="non-terminal residue" evidence="1">
    <location>
        <position position="1"/>
    </location>
</feature>
<reference evidence="1" key="1">
    <citation type="submission" date="2018-05" db="EMBL/GenBank/DDBJ databases">
        <authorList>
            <person name="Lanie J.A."/>
            <person name="Ng W.-L."/>
            <person name="Kazmierczak K.M."/>
            <person name="Andrzejewski T.M."/>
            <person name="Davidsen T.M."/>
            <person name="Wayne K.J."/>
            <person name="Tettelin H."/>
            <person name="Glass J.I."/>
            <person name="Rusch D."/>
            <person name="Podicherti R."/>
            <person name="Tsui H.-C.T."/>
            <person name="Winkler M.E."/>
        </authorList>
    </citation>
    <scope>NUCLEOTIDE SEQUENCE</scope>
</reference>